<dbReference type="SUPFAM" id="SSF54637">
    <property type="entry name" value="Thioesterase/thiol ester dehydrase-isomerase"/>
    <property type="match status" value="1"/>
</dbReference>
<dbReference type="Gene3D" id="2.40.160.210">
    <property type="entry name" value="Acyl-CoA thioesterase, double hotdog domain"/>
    <property type="match status" value="1"/>
</dbReference>
<dbReference type="EMBL" id="NBWZ01000001">
    <property type="protein sequence ID" value="RFA09202.1"/>
    <property type="molecule type" value="Genomic_DNA"/>
</dbReference>
<dbReference type="InterPro" id="IPR029069">
    <property type="entry name" value="HotDog_dom_sf"/>
</dbReference>
<gene>
    <name evidence="3" type="ORF">B7R54_08155</name>
</gene>
<dbReference type="InterPro" id="IPR042171">
    <property type="entry name" value="Acyl-CoA_hotdog"/>
</dbReference>
<sequence length="262" mass="27765">MPAYFEPLGDDRYRPTAEAEGAWNPGEIHFSPLGGLVVHAIDKHRAERAPGGPDTKLLGRISFDILGFLADDVCTVSVRTTRPGRTIELVEATVVIGDRPAVLARAWFIGASDTAIVRGGEPDPIPSPETVEPQTLSHTWSGGFVASLDVREVAPRSPGRGTVWLNTDAQLVEGEQVSPAASFIALVDTANGIAAREPGSAWMFPNVDLTVHLFRQPQGSWVGLDTSVVFGASGLGLTSSVLHDAHGAVGRAEQLLTVRPVP</sequence>
<feature type="domain" description="Acyl-CoA thioesterase-like N-terminal HotDog" evidence="1">
    <location>
        <begin position="21"/>
        <end position="108"/>
    </location>
</feature>
<evidence type="ECO:0000259" key="1">
    <source>
        <dbReference type="Pfam" id="PF13622"/>
    </source>
</evidence>
<dbReference type="InterPro" id="IPR049449">
    <property type="entry name" value="TesB_ACOT8-like_N"/>
</dbReference>
<evidence type="ECO:0000259" key="2">
    <source>
        <dbReference type="Pfam" id="PF20789"/>
    </source>
</evidence>
<comment type="caution">
    <text evidence="3">The sequence shown here is derived from an EMBL/GenBank/DDBJ whole genome shotgun (WGS) entry which is preliminary data.</text>
</comment>
<reference evidence="3 4" key="1">
    <citation type="submission" date="2017-04" db="EMBL/GenBank/DDBJ databases">
        <title>Comparative genome analysis of Subtercola boreus.</title>
        <authorList>
            <person name="Cho Y.-J."/>
            <person name="Cho A."/>
            <person name="Kim O.-S."/>
            <person name="Lee J.-I."/>
        </authorList>
    </citation>
    <scope>NUCLEOTIDE SEQUENCE [LARGE SCALE GENOMIC DNA]</scope>
    <source>
        <strain evidence="3 4">K300</strain>
    </source>
</reference>
<dbReference type="Pfam" id="PF13622">
    <property type="entry name" value="4HBT_3"/>
    <property type="match status" value="1"/>
</dbReference>
<name>A0A3E0VH06_9MICO</name>
<dbReference type="AlphaFoldDB" id="A0A3E0VH06"/>
<dbReference type="Proteomes" id="UP000256486">
    <property type="component" value="Unassembled WGS sequence"/>
</dbReference>
<protein>
    <submittedName>
        <fullName evidence="3">Thioesterase</fullName>
    </submittedName>
</protein>
<feature type="domain" description="Acyl-CoA thioesterase-like C-terminal" evidence="2">
    <location>
        <begin position="128"/>
        <end position="258"/>
    </location>
</feature>
<evidence type="ECO:0000313" key="4">
    <source>
        <dbReference type="Proteomes" id="UP000256486"/>
    </source>
</evidence>
<dbReference type="InterPro" id="IPR049450">
    <property type="entry name" value="ACOT8-like_C"/>
</dbReference>
<evidence type="ECO:0000313" key="3">
    <source>
        <dbReference type="EMBL" id="RFA09202.1"/>
    </source>
</evidence>
<organism evidence="3 4">
    <name type="scientific">Subtercola boreus</name>
    <dbReference type="NCBI Taxonomy" id="120213"/>
    <lineage>
        <taxon>Bacteria</taxon>
        <taxon>Bacillati</taxon>
        <taxon>Actinomycetota</taxon>
        <taxon>Actinomycetes</taxon>
        <taxon>Micrococcales</taxon>
        <taxon>Microbacteriaceae</taxon>
        <taxon>Subtercola</taxon>
    </lineage>
</organism>
<keyword evidence="4" id="KW-1185">Reference proteome</keyword>
<proteinExistence type="predicted"/>
<dbReference type="OrthoDB" id="1413770at2"/>
<dbReference type="RefSeq" id="WP_116414595.1">
    <property type="nucleotide sequence ID" value="NZ_NBWZ01000001.1"/>
</dbReference>
<dbReference type="Pfam" id="PF20789">
    <property type="entry name" value="4HBT_3C"/>
    <property type="match status" value="1"/>
</dbReference>
<accession>A0A3E0VH06</accession>